<gene>
    <name evidence="2" type="ORF">GEAMG1_2334</name>
</gene>
<evidence type="ECO:0000313" key="3">
    <source>
        <dbReference type="Proteomes" id="UP001295463"/>
    </source>
</evidence>
<dbReference type="EMBL" id="OW150024">
    <property type="protein sequence ID" value="CAH2032170.1"/>
    <property type="molecule type" value="Genomic_DNA"/>
</dbReference>
<feature type="transmembrane region" description="Helical" evidence="1">
    <location>
        <begin position="12"/>
        <end position="28"/>
    </location>
</feature>
<name>A0ABN8HMA8_9BACT</name>
<evidence type="ECO:0000313" key="2">
    <source>
        <dbReference type="EMBL" id="CAH2032170.1"/>
    </source>
</evidence>
<organism evidence="2 3">
    <name type="scientific">Trichlorobacter ammonificans</name>
    <dbReference type="NCBI Taxonomy" id="2916410"/>
    <lineage>
        <taxon>Bacteria</taxon>
        <taxon>Pseudomonadati</taxon>
        <taxon>Thermodesulfobacteriota</taxon>
        <taxon>Desulfuromonadia</taxon>
        <taxon>Geobacterales</taxon>
        <taxon>Geobacteraceae</taxon>
        <taxon>Trichlorobacter</taxon>
    </lineage>
</organism>
<protein>
    <submittedName>
        <fullName evidence="2">Uncharacterized protein</fullName>
    </submittedName>
</protein>
<keyword evidence="3" id="KW-1185">Reference proteome</keyword>
<proteinExistence type="predicted"/>
<accession>A0ABN8HMA8</accession>
<keyword evidence="1" id="KW-0472">Membrane</keyword>
<keyword evidence="1" id="KW-1133">Transmembrane helix</keyword>
<dbReference type="Proteomes" id="UP001295463">
    <property type="component" value="Chromosome"/>
</dbReference>
<reference evidence="2 3" key="1">
    <citation type="submission" date="2022-03" db="EMBL/GenBank/DDBJ databases">
        <authorList>
            <person name="Koch H."/>
        </authorList>
    </citation>
    <scope>NUCLEOTIDE SEQUENCE [LARGE SCALE GENOMIC DNA]</scope>
    <source>
        <strain evidence="2 3">G1</strain>
    </source>
</reference>
<evidence type="ECO:0000256" key="1">
    <source>
        <dbReference type="SAM" id="Phobius"/>
    </source>
</evidence>
<sequence>MFSISAMNFSSYRYISFFGFFWYGFYFRPSARAGVYAV</sequence>
<keyword evidence="1" id="KW-0812">Transmembrane</keyword>